<proteinExistence type="predicted"/>
<dbReference type="EMBL" id="ACWF01000118">
    <property type="protein sequence ID" value="EHL77176.1"/>
    <property type="molecule type" value="Genomic_DNA"/>
</dbReference>
<evidence type="ECO:0000313" key="1">
    <source>
        <dbReference type="EMBL" id="EHL77176.1"/>
    </source>
</evidence>
<protein>
    <submittedName>
        <fullName evidence="1">Uncharacterized protein</fullName>
    </submittedName>
</protein>
<organism evidence="1 2">
    <name type="scientific">Bacillus smithii 7_3_47FAA</name>
    <dbReference type="NCBI Taxonomy" id="665952"/>
    <lineage>
        <taxon>Bacteria</taxon>
        <taxon>Bacillati</taxon>
        <taxon>Bacillota</taxon>
        <taxon>Bacilli</taxon>
        <taxon>Bacillales</taxon>
        <taxon>Bacillaceae</taxon>
        <taxon>Bacillus</taxon>
    </lineage>
</organism>
<reference evidence="1 2" key="1">
    <citation type="submission" date="2011-09" db="EMBL/GenBank/DDBJ databases">
        <title>The Genome Sequence of Bacillus smithii 7_3_47FAA.</title>
        <authorList>
            <consortium name="The Broad Institute Genome Sequencing Platform"/>
            <person name="Earl A."/>
            <person name="Ward D."/>
            <person name="Feldgarden M."/>
            <person name="Gevers D."/>
            <person name="Daigneault M."/>
            <person name="Strauss J."/>
            <person name="Allen-Vercoe E."/>
            <person name="Young S.K."/>
            <person name="Zeng Q."/>
            <person name="Gargeya S."/>
            <person name="Fitzgerald M."/>
            <person name="Haas B."/>
            <person name="Abouelleil A."/>
            <person name="Alvarado L."/>
            <person name="Arachchi H.M."/>
            <person name="Berlin A."/>
            <person name="Brown A."/>
            <person name="Chapman S.B."/>
            <person name="Chen Z."/>
            <person name="Dunbar C."/>
            <person name="Freedman E."/>
            <person name="Gearin G."/>
            <person name="Goldberg J."/>
            <person name="Griggs A."/>
            <person name="Gujja S."/>
            <person name="Heiman D."/>
            <person name="Howarth C."/>
            <person name="Larson L."/>
            <person name="Lui A."/>
            <person name="MacDonald P.J.P."/>
            <person name="Montmayeur A."/>
            <person name="Murphy C."/>
            <person name="Neiman D."/>
            <person name="Pearson M."/>
            <person name="Priest M."/>
            <person name="Roberts A."/>
            <person name="Saif S."/>
            <person name="Shea T."/>
            <person name="Shenoy N."/>
            <person name="Sisk P."/>
            <person name="Stolte C."/>
            <person name="Sykes S."/>
            <person name="Wortman J."/>
            <person name="Nusbaum C."/>
            <person name="Birren B."/>
        </authorList>
    </citation>
    <scope>NUCLEOTIDE SEQUENCE [LARGE SCALE GENOMIC DNA]</scope>
    <source>
        <strain evidence="1 2">7_3_47FAA</strain>
    </source>
</reference>
<evidence type="ECO:0000313" key="2">
    <source>
        <dbReference type="Proteomes" id="UP000011747"/>
    </source>
</evidence>
<name>G9QMD1_9BACI</name>
<keyword evidence="2" id="KW-1185">Reference proteome</keyword>
<dbReference type="Proteomes" id="UP000011747">
    <property type="component" value="Unassembled WGS sequence"/>
</dbReference>
<dbReference type="HOGENOM" id="CLU_3285239_0_0_9"/>
<dbReference type="AlphaFoldDB" id="G9QMD1"/>
<accession>G9QMD1</accession>
<comment type="caution">
    <text evidence="1">The sequence shown here is derived from an EMBL/GenBank/DDBJ whole genome shotgun (WGS) entry which is preliminary data.</text>
</comment>
<gene>
    <name evidence="1" type="ORF">HMPREF1015_00698</name>
</gene>
<sequence>MGSQNSNEPDPPKTEEAINQPLYVRLITHKSYQSLNWDGF</sequence>